<name>A0A1K1RZB8_9FLAO</name>
<evidence type="ECO:0000313" key="3">
    <source>
        <dbReference type="Proteomes" id="UP000182248"/>
    </source>
</evidence>
<reference evidence="2 3" key="1">
    <citation type="submission" date="2016-11" db="EMBL/GenBank/DDBJ databases">
        <authorList>
            <person name="Jaros S."/>
            <person name="Januszkiewicz K."/>
            <person name="Wedrychowicz H."/>
        </authorList>
    </citation>
    <scope>NUCLEOTIDE SEQUENCE [LARGE SCALE GENOMIC DNA]</scope>
    <source>
        <strain evidence="2 3">CGMCC 1.12145</strain>
    </source>
</reference>
<keyword evidence="3" id="KW-1185">Reference proteome</keyword>
<feature type="transmembrane region" description="Helical" evidence="1">
    <location>
        <begin position="95"/>
        <end position="114"/>
    </location>
</feature>
<keyword evidence="1" id="KW-0472">Membrane</keyword>
<feature type="transmembrane region" description="Helical" evidence="1">
    <location>
        <begin position="176"/>
        <end position="197"/>
    </location>
</feature>
<organism evidence="2 3">
    <name type="scientific">Sinomicrobium oceani</name>
    <dbReference type="NCBI Taxonomy" id="1150368"/>
    <lineage>
        <taxon>Bacteria</taxon>
        <taxon>Pseudomonadati</taxon>
        <taxon>Bacteroidota</taxon>
        <taxon>Flavobacteriia</taxon>
        <taxon>Flavobacteriales</taxon>
        <taxon>Flavobacteriaceae</taxon>
        <taxon>Sinomicrobium</taxon>
    </lineage>
</organism>
<keyword evidence="1" id="KW-0812">Transmembrane</keyword>
<dbReference type="AlphaFoldDB" id="A0A1K1RZB8"/>
<feature type="transmembrane region" description="Helical" evidence="1">
    <location>
        <begin position="203"/>
        <end position="221"/>
    </location>
</feature>
<feature type="transmembrane region" description="Helical" evidence="1">
    <location>
        <begin position="120"/>
        <end position="139"/>
    </location>
</feature>
<sequence>MFIFEDVDLGTETLEITKKDIENLIGVEKEDTFLHHLRTVFLRNLQPTGEIGKHQIKIWRQNTWNSSFYPIFTFKLNTNDHLVDITDTPNPVGKLLLAIFIIGFPALIFSDGLIEFGLLGYWFPVLVIAIFLMVVIYAARQIYNYEKQNQLEEIFELLDIEVEEKGPEKEWSLKNICIRICAYLFCAFLVFLNVTLIISQKGYMLTLGTAIFVIPYLYTDIKIWSNKLKQKH</sequence>
<evidence type="ECO:0000313" key="2">
    <source>
        <dbReference type="EMBL" id="SFW77475.1"/>
    </source>
</evidence>
<evidence type="ECO:0000256" key="1">
    <source>
        <dbReference type="SAM" id="Phobius"/>
    </source>
</evidence>
<protein>
    <submittedName>
        <fullName evidence="2">Uncharacterized protein</fullName>
    </submittedName>
</protein>
<keyword evidence="1" id="KW-1133">Transmembrane helix</keyword>
<dbReference type="Proteomes" id="UP000182248">
    <property type="component" value="Unassembled WGS sequence"/>
</dbReference>
<proteinExistence type="predicted"/>
<accession>A0A1K1RZB8</accession>
<dbReference type="EMBL" id="FPJE01000045">
    <property type="protein sequence ID" value="SFW77475.1"/>
    <property type="molecule type" value="Genomic_DNA"/>
</dbReference>
<gene>
    <name evidence="2" type="ORF">SAMN02927921_04234</name>
</gene>